<protein>
    <submittedName>
        <fullName evidence="2">Uncharacterized protein</fullName>
    </submittedName>
</protein>
<name>A0A1Y5R785_9PROT</name>
<proteinExistence type="predicted"/>
<dbReference type="InParanoid" id="A0A1Y5R785"/>
<dbReference type="EMBL" id="FWFR01000001">
    <property type="protein sequence ID" value="SLN10479.1"/>
    <property type="molecule type" value="Genomic_DNA"/>
</dbReference>
<reference evidence="2 3" key="1">
    <citation type="submission" date="2017-03" db="EMBL/GenBank/DDBJ databases">
        <authorList>
            <person name="Afonso C.L."/>
            <person name="Miller P.J."/>
            <person name="Scott M.A."/>
            <person name="Spackman E."/>
            <person name="Goraichik I."/>
            <person name="Dimitrov K.M."/>
            <person name="Suarez D.L."/>
            <person name="Swayne D.E."/>
        </authorList>
    </citation>
    <scope>NUCLEOTIDE SEQUENCE [LARGE SCALE GENOMIC DNA]</scope>
    <source>
        <strain evidence="2 3">CECT 7691</strain>
    </source>
</reference>
<gene>
    <name evidence="2" type="ORF">OCH7691_00040</name>
</gene>
<evidence type="ECO:0000313" key="2">
    <source>
        <dbReference type="EMBL" id="SLN10479.1"/>
    </source>
</evidence>
<evidence type="ECO:0000256" key="1">
    <source>
        <dbReference type="SAM" id="MobiDB-lite"/>
    </source>
</evidence>
<organism evidence="2 3">
    <name type="scientific">Oceanibacterium hippocampi</name>
    <dbReference type="NCBI Taxonomy" id="745714"/>
    <lineage>
        <taxon>Bacteria</taxon>
        <taxon>Pseudomonadati</taxon>
        <taxon>Pseudomonadota</taxon>
        <taxon>Alphaproteobacteria</taxon>
        <taxon>Sneathiellales</taxon>
        <taxon>Sneathiellaceae</taxon>
        <taxon>Oceanibacterium</taxon>
    </lineage>
</organism>
<evidence type="ECO:0000313" key="3">
    <source>
        <dbReference type="Proteomes" id="UP000193200"/>
    </source>
</evidence>
<keyword evidence="3" id="KW-1185">Reference proteome</keyword>
<accession>A0A1Y5R785</accession>
<feature type="region of interest" description="Disordered" evidence="1">
    <location>
        <begin position="1"/>
        <end position="21"/>
    </location>
</feature>
<dbReference type="AlphaFoldDB" id="A0A1Y5R785"/>
<sequence>MKKVKDMNHMHTVTETPRASVIPTLPAAIKASERETTPAKSGLTRAELREIVMDVLG</sequence>
<dbReference type="Proteomes" id="UP000193200">
    <property type="component" value="Unassembled WGS sequence"/>
</dbReference>